<comment type="caution">
    <text evidence="7">The sequence shown here is derived from an EMBL/GenBank/DDBJ whole genome shotgun (WGS) entry which is preliminary data.</text>
</comment>
<dbReference type="PANTHER" id="PTHR13789">
    <property type="entry name" value="MONOOXYGENASE"/>
    <property type="match status" value="1"/>
</dbReference>
<dbReference type="OrthoDB" id="9993796at2759"/>
<sequence>MRAIVVGAGIAGLSSAIGLRRAGHEVLILEKSSMLQELGAAINVCPNASRVLLHWGFSPSRARLVTARTAAFIKGDTLDLIDEQVYVDMEGKFGAPFYFAHRVDLHSELKHLATREEGVGKPAVIELRKDVVGYDADGTVTLADGSTMKADLVVGADGLHSEAVKAVIATENEAHPTGLVCFRFLLSTQELLDDPETAPLMENHDGRFRSYVDPAGKRLIWYPCRENTVQSMAILARERKELRSQEGWKCEVDTSVLREEGETFNPILQKILRCVSTYVLENQKLTIIQGQAGAQAIEDGAALEKLFANFNSTDAKSVAVRLESFENVRRNRASAMQIFSNASQDEAERVREAARQYVPAGDHIPSNPKEYTQYNFSHDVFAACQKELDRIAIVA</sequence>
<dbReference type="SUPFAM" id="SSF51905">
    <property type="entry name" value="FAD/NAD(P)-binding domain"/>
    <property type="match status" value="1"/>
</dbReference>
<dbReference type="AlphaFoldDB" id="A0A3D8RNR0"/>
<dbReference type="SUPFAM" id="SSF54373">
    <property type="entry name" value="FAD-linked reductases, C-terminal domain"/>
    <property type="match status" value="1"/>
</dbReference>
<feature type="domain" description="FAD-binding" evidence="6">
    <location>
        <begin position="3"/>
        <end position="170"/>
    </location>
</feature>
<evidence type="ECO:0000259" key="6">
    <source>
        <dbReference type="Pfam" id="PF01494"/>
    </source>
</evidence>
<gene>
    <name evidence="7" type="ORF">BP5796_06504</name>
</gene>
<dbReference type="EMBL" id="PDLN01000009">
    <property type="protein sequence ID" value="RDW75683.1"/>
    <property type="molecule type" value="Genomic_DNA"/>
</dbReference>
<dbReference type="PRINTS" id="PR00420">
    <property type="entry name" value="RNGMNOXGNASE"/>
</dbReference>
<evidence type="ECO:0000256" key="4">
    <source>
        <dbReference type="ARBA" id="ARBA00023002"/>
    </source>
</evidence>
<name>A0A3D8RNR0_9HELO</name>
<dbReference type="GO" id="GO:0071949">
    <property type="term" value="F:FAD binding"/>
    <property type="evidence" value="ECO:0007669"/>
    <property type="project" value="InterPro"/>
</dbReference>
<reference evidence="7 8" key="1">
    <citation type="journal article" date="2018" name="IMA Fungus">
        <title>IMA Genome-F 9: Draft genome sequence of Annulohypoxylon stygium, Aspergillus mulundensis, Berkeleyomyces basicola (syn. Thielaviopsis basicola), Ceratocystis smalleyi, two Cercospora beticola strains, Coleophoma cylindrospora, Fusarium fracticaudum, Phialophora cf. hyalina, and Morchella septimelata.</title>
        <authorList>
            <person name="Wingfield B.D."/>
            <person name="Bills G.F."/>
            <person name="Dong Y."/>
            <person name="Huang W."/>
            <person name="Nel W.J."/>
            <person name="Swalarsk-Parry B.S."/>
            <person name="Vaghefi N."/>
            <person name="Wilken P.M."/>
            <person name="An Z."/>
            <person name="de Beer Z.W."/>
            <person name="De Vos L."/>
            <person name="Chen L."/>
            <person name="Duong T.A."/>
            <person name="Gao Y."/>
            <person name="Hammerbacher A."/>
            <person name="Kikkert J.R."/>
            <person name="Li Y."/>
            <person name="Li H."/>
            <person name="Li K."/>
            <person name="Li Q."/>
            <person name="Liu X."/>
            <person name="Ma X."/>
            <person name="Naidoo K."/>
            <person name="Pethybridge S.J."/>
            <person name="Sun J."/>
            <person name="Steenkamp E.T."/>
            <person name="van der Nest M.A."/>
            <person name="van Wyk S."/>
            <person name="Wingfield M.J."/>
            <person name="Xiong C."/>
            <person name="Yue Q."/>
            <person name="Zhang X."/>
        </authorList>
    </citation>
    <scope>NUCLEOTIDE SEQUENCE [LARGE SCALE GENOMIC DNA]</scope>
    <source>
        <strain evidence="7 8">BP5796</strain>
    </source>
</reference>
<evidence type="ECO:0000256" key="5">
    <source>
        <dbReference type="ARBA" id="ARBA00023033"/>
    </source>
</evidence>
<dbReference type="Gene3D" id="3.50.50.60">
    <property type="entry name" value="FAD/NAD(P)-binding domain"/>
    <property type="match status" value="1"/>
</dbReference>
<comment type="similarity">
    <text evidence="1">Belongs to the paxM FAD-dependent monooxygenase family.</text>
</comment>
<organism evidence="7 8">
    <name type="scientific">Coleophoma crateriformis</name>
    <dbReference type="NCBI Taxonomy" id="565419"/>
    <lineage>
        <taxon>Eukaryota</taxon>
        <taxon>Fungi</taxon>
        <taxon>Dikarya</taxon>
        <taxon>Ascomycota</taxon>
        <taxon>Pezizomycotina</taxon>
        <taxon>Leotiomycetes</taxon>
        <taxon>Helotiales</taxon>
        <taxon>Dermateaceae</taxon>
        <taxon>Coleophoma</taxon>
    </lineage>
</organism>
<keyword evidence="2" id="KW-0285">Flavoprotein</keyword>
<evidence type="ECO:0000256" key="3">
    <source>
        <dbReference type="ARBA" id="ARBA00022827"/>
    </source>
</evidence>
<dbReference type="PANTHER" id="PTHR13789:SF215">
    <property type="entry name" value="FAD-BINDING DOMAIN-CONTAINING PROTEIN-RELATED"/>
    <property type="match status" value="1"/>
</dbReference>
<dbReference type="InterPro" id="IPR050493">
    <property type="entry name" value="FAD-dep_Monooxygenase_BioMet"/>
</dbReference>
<dbReference type="InterPro" id="IPR036188">
    <property type="entry name" value="FAD/NAD-bd_sf"/>
</dbReference>
<proteinExistence type="inferred from homology"/>
<evidence type="ECO:0000256" key="1">
    <source>
        <dbReference type="ARBA" id="ARBA00007992"/>
    </source>
</evidence>
<evidence type="ECO:0000256" key="2">
    <source>
        <dbReference type="ARBA" id="ARBA00022630"/>
    </source>
</evidence>
<evidence type="ECO:0000313" key="8">
    <source>
        <dbReference type="Proteomes" id="UP000256328"/>
    </source>
</evidence>
<keyword evidence="8" id="KW-1185">Reference proteome</keyword>
<keyword evidence="5" id="KW-0503">Monooxygenase</keyword>
<keyword evidence="4" id="KW-0560">Oxidoreductase</keyword>
<protein>
    <recommendedName>
        <fullName evidence="6">FAD-binding domain-containing protein</fullName>
    </recommendedName>
</protein>
<evidence type="ECO:0000313" key="7">
    <source>
        <dbReference type="EMBL" id="RDW75683.1"/>
    </source>
</evidence>
<dbReference type="InterPro" id="IPR002938">
    <property type="entry name" value="FAD-bd"/>
</dbReference>
<dbReference type="GO" id="GO:0004497">
    <property type="term" value="F:monooxygenase activity"/>
    <property type="evidence" value="ECO:0007669"/>
    <property type="project" value="UniProtKB-KW"/>
</dbReference>
<dbReference type="Proteomes" id="UP000256328">
    <property type="component" value="Unassembled WGS sequence"/>
</dbReference>
<keyword evidence="3" id="KW-0274">FAD</keyword>
<dbReference type="Pfam" id="PF01494">
    <property type="entry name" value="FAD_binding_3"/>
    <property type="match status" value="1"/>
</dbReference>
<accession>A0A3D8RNR0</accession>